<dbReference type="EMBL" id="LN554848">
    <property type="protein sequence ID" value="CED57962.1"/>
    <property type="molecule type" value="Genomic_DNA"/>
</dbReference>
<feature type="coiled-coil region" evidence="7">
    <location>
        <begin position="204"/>
        <end position="263"/>
    </location>
</feature>
<organism evidence="10 11">
    <name type="scientific">Aliivibrio wodanis</name>
    <dbReference type="NCBI Taxonomy" id="80852"/>
    <lineage>
        <taxon>Bacteria</taxon>
        <taxon>Pseudomonadati</taxon>
        <taxon>Pseudomonadota</taxon>
        <taxon>Gammaproteobacteria</taxon>
        <taxon>Vibrionales</taxon>
        <taxon>Vibrionaceae</taxon>
        <taxon>Aliivibrio</taxon>
    </lineage>
</organism>
<evidence type="ECO:0000256" key="3">
    <source>
        <dbReference type="ARBA" id="ARBA00022448"/>
    </source>
</evidence>
<dbReference type="OrthoDB" id="9775513at2"/>
<comment type="similarity">
    <text evidence="2">Belongs to the membrane fusion protein (MFP) (TC 8.A.1) family.</text>
</comment>
<name>A0A090IBR5_9GAMM</name>
<feature type="coiled-coil region" evidence="7">
    <location>
        <begin position="131"/>
        <end position="158"/>
    </location>
</feature>
<gene>
    <name evidence="10" type="ORF">AWOD_p920_36</name>
</gene>
<dbReference type="HOGENOM" id="CLU_023976_4_2_6"/>
<dbReference type="InterPro" id="IPR058982">
    <property type="entry name" value="Beta-barrel_AprE"/>
</dbReference>
<dbReference type="GO" id="GO:0009306">
    <property type="term" value="P:protein secretion"/>
    <property type="evidence" value="ECO:0007669"/>
    <property type="project" value="InterPro"/>
</dbReference>
<evidence type="ECO:0000256" key="8">
    <source>
        <dbReference type="SAM" id="Phobius"/>
    </source>
</evidence>
<proteinExistence type="inferred from homology"/>
<dbReference type="AlphaFoldDB" id="A0A090IBR5"/>
<keyword evidence="11" id="KW-1185">Reference proteome</keyword>
<dbReference type="GO" id="GO:0016020">
    <property type="term" value="C:membrane"/>
    <property type="evidence" value="ECO:0007669"/>
    <property type="project" value="UniProtKB-SubCell"/>
</dbReference>
<dbReference type="Gene3D" id="2.40.30.170">
    <property type="match status" value="1"/>
</dbReference>
<accession>A0A090IBR5</accession>
<dbReference type="PANTHER" id="PTHR30386:SF28">
    <property type="entry name" value="EXPORTED PROTEIN"/>
    <property type="match status" value="1"/>
</dbReference>
<evidence type="ECO:0000256" key="4">
    <source>
        <dbReference type="ARBA" id="ARBA00022692"/>
    </source>
</evidence>
<evidence type="ECO:0000256" key="2">
    <source>
        <dbReference type="ARBA" id="ARBA00009477"/>
    </source>
</evidence>
<dbReference type="Proteomes" id="UP000032427">
    <property type="component" value="Plasmid pAWOD920"/>
</dbReference>
<keyword evidence="10" id="KW-0614">Plasmid</keyword>
<dbReference type="InterPro" id="IPR006144">
    <property type="entry name" value="Secretion_HlyD_CS"/>
</dbReference>
<comment type="subcellular location">
    <subcellularLocation>
        <location evidence="1">Membrane</location>
        <topology evidence="1">Single-pass membrane protein</topology>
    </subcellularLocation>
</comment>
<keyword evidence="7" id="KW-0175">Coiled coil</keyword>
<evidence type="ECO:0000313" key="10">
    <source>
        <dbReference type="EMBL" id="CED57962.1"/>
    </source>
</evidence>
<evidence type="ECO:0000259" key="9">
    <source>
        <dbReference type="Pfam" id="PF26002"/>
    </source>
</evidence>
<evidence type="ECO:0000256" key="1">
    <source>
        <dbReference type="ARBA" id="ARBA00004167"/>
    </source>
</evidence>
<evidence type="ECO:0000256" key="5">
    <source>
        <dbReference type="ARBA" id="ARBA00022989"/>
    </source>
</evidence>
<feature type="domain" description="AprE-like beta-barrel" evidence="9">
    <location>
        <begin position="297"/>
        <end position="390"/>
    </location>
</feature>
<evidence type="ECO:0000256" key="7">
    <source>
        <dbReference type="SAM" id="Coils"/>
    </source>
</evidence>
<dbReference type="PATRIC" id="fig|80852.17.peg.4197"/>
<evidence type="ECO:0000313" key="11">
    <source>
        <dbReference type="Proteomes" id="UP000032427"/>
    </source>
</evidence>
<dbReference type="KEGG" id="awd:AWOD_p920_36"/>
<sequence length="412" mass="46483">MFRAEVIEAKKQRLFGTVIVTQPMSIYAISFTCFIVFILIFVYLSQASYSRKETVNGYLTPEKGLVKVFSNRTGVIANIYVAEGETIKQGKEIVKIKNSQSLTSGVELSTALSHELSLQIGYLEEELNTVAKVNEKELSRIKRQITQLNKSLLALNNAKKTNKKKVRLKENQLDNNQKLLQKGHISQSQIDLVTEQYLDSLEANDRLDREIANVSTEISTLRSEHISLPEQLTLKQIVINRQLSELKAKVTELDNQYEFIQKAPESGIVTAIQPSIGTRVDPNTPLLSIIPVDSPLEIELLLPTRSAGFVQIKDKVNIRFDAFPYQKFGVVVGEISNIDKALILPTDRQLPIKFDEAMYRVQAKLHKQSVQAYGKEFPLKVGMIAEVDILLEKRSLLEWLLDPIYAVKGKLG</sequence>
<feature type="transmembrane region" description="Helical" evidence="8">
    <location>
        <begin position="24"/>
        <end position="44"/>
    </location>
</feature>
<keyword evidence="4 8" id="KW-0812">Transmembrane</keyword>
<keyword evidence="6 8" id="KW-0472">Membrane</keyword>
<dbReference type="Pfam" id="PF26002">
    <property type="entry name" value="Beta-barrel_AprE"/>
    <property type="match status" value="1"/>
</dbReference>
<keyword evidence="5 8" id="KW-1133">Transmembrane helix</keyword>
<dbReference type="PRINTS" id="PR01490">
    <property type="entry name" value="RTXTOXIND"/>
</dbReference>
<keyword evidence="3" id="KW-0813">Transport</keyword>
<dbReference type="PANTHER" id="PTHR30386">
    <property type="entry name" value="MEMBRANE FUSION SUBUNIT OF EMRAB-TOLC MULTIDRUG EFFLUX PUMP"/>
    <property type="match status" value="1"/>
</dbReference>
<protein>
    <submittedName>
        <fullName evidence="10">Putative bacteiocin secretion protein, HlyD family</fullName>
    </submittedName>
</protein>
<evidence type="ECO:0000256" key="6">
    <source>
        <dbReference type="ARBA" id="ARBA00023136"/>
    </source>
</evidence>
<reference evidence="11" key="1">
    <citation type="submission" date="2014-09" db="EMBL/GenBank/DDBJ databases">
        <authorList>
            <person name="Hjerde E."/>
        </authorList>
    </citation>
    <scope>NUCLEOTIDE SEQUENCE [LARGE SCALE GENOMIC DNA]</scope>
    <source>
        <strain evidence="11">06/09/139</strain>
        <plasmid evidence="11">pAWOD920</plasmid>
    </source>
</reference>
<dbReference type="PROSITE" id="PS00543">
    <property type="entry name" value="HLYD_FAMILY"/>
    <property type="match status" value="1"/>
</dbReference>
<dbReference type="GeneID" id="28543606"/>
<geneLocation type="plasmid" evidence="10 11">
    <name>pAWOD920</name>
</geneLocation>
<dbReference type="InterPro" id="IPR050739">
    <property type="entry name" value="MFP"/>
</dbReference>